<feature type="transmembrane region" description="Helical" evidence="9">
    <location>
        <begin position="157"/>
        <end position="181"/>
    </location>
</feature>
<organism evidence="11 12">
    <name type="scientific">Solitalea longa</name>
    <dbReference type="NCBI Taxonomy" id="2079460"/>
    <lineage>
        <taxon>Bacteria</taxon>
        <taxon>Pseudomonadati</taxon>
        <taxon>Bacteroidota</taxon>
        <taxon>Sphingobacteriia</taxon>
        <taxon>Sphingobacteriales</taxon>
        <taxon>Sphingobacteriaceae</taxon>
        <taxon>Solitalea</taxon>
    </lineage>
</organism>
<evidence type="ECO:0000256" key="8">
    <source>
        <dbReference type="RuleBase" id="RU003755"/>
    </source>
</evidence>
<feature type="transmembrane region" description="Helical" evidence="9">
    <location>
        <begin position="297"/>
        <end position="319"/>
    </location>
</feature>
<dbReference type="GO" id="GO:1904680">
    <property type="term" value="F:peptide transmembrane transporter activity"/>
    <property type="evidence" value="ECO:0007669"/>
    <property type="project" value="InterPro"/>
</dbReference>
<keyword evidence="3" id="KW-1003">Cell membrane</keyword>
<keyword evidence="2 8" id="KW-0813">Transport</keyword>
<dbReference type="InterPro" id="IPR020846">
    <property type="entry name" value="MFS_dom"/>
</dbReference>
<keyword evidence="6 9" id="KW-1133">Transmembrane helix</keyword>
<keyword evidence="5" id="KW-0571">Peptide transport</keyword>
<evidence type="ECO:0000256" key="2">
    <source>
        <dbReference type="ARBA" id="ARBA00022448"/>
    </source>
</evidence>
<keyword evidence="12" id="KW-1185">Reference proteome</keyword>
<dbReference type="GO" id="GO:0006857">
    <property type="term" value="P:oligopeptide transport"/>
    <property type="evidence" value="ECO:0007669"/>
    <property type="project" value="InterPro"/>
</dbReference>
<dbReference type="CDD" id="cd17346">
    <property type="entry name" value="MFS_DtpA_like"/>
    <property type="match status" value="1"/>
</dbReference>
<feature type="transmembrane region" description="Helical" evidence="9">
    <location>
        <begin position="331"/>
        <end position="349"/>
    </location>
</feature>
<comment type="caution">
    <text evidence="11">The sequence shown here is derived from an EMBL/GenBank/DDBJ whole genome shotgun (WGS) entry which is preliminary data.</text>
</comment>
<keyword evidence="5" id="KW-0653">Protein transport</keyword>
<evidence type="ECO:0000256" key="3">
    <source>
        <dbReference type="ARBA" id="ARBA00022475"/>
    </source>
</evidence>
<dbReference type="InterPro" id="IPR050171">
    <property type="entry name" value="MFS_Transporters"/>
</dbReference>
<dbReference type="InterPro" id="IPR018456">
    <property type="entry name" value="PTR2_symporter_CS"/>
</dbReference>
<dbReference type="PANTHER" id="PTHR23517:SF15">
    <property type="entry name" value="PROTON-DEPENDENT OLIGOPEPTIDE FAMILY TRANSPORT PROTEIN"/>
    <property type="match status" value="1"/>
</dbReference>
<feature type="domain" description="Major facilitator superfamily (MFS) profile" evidence="10">
    <location>
        <begin position="1"/>
        <end position="463"/>
    </location>
</feature>
<feature type="transmembrane region" description="Helical" evidence="9">
    <location>
        <begin position="441"/>
        <end position="460"/>
    </location>
</feature>
<gene>
    <name evidence="11" type="ORF">C3K47_17965</name>
</gene>
<dbReference type="PANTHER" id="PTHR23517">
    <property type="entry name" value="RESISTANCE PROTEIN MDTM, PUTATIVE-RELATED-RELATED"/>
    <property type="match status" value="1"/>
</dbReference>
<comment type="similarity">
    <text evidence="8">Belongs to the major facilitator superfamily. Proton-dependent oligopeptide transporter (POT/PTR) (TC 2.A.17) family.</text>
</comment>
<keyword evidence="7 9" id="KW-0472">Membrane</keyword>
<comment type="subcellular location">
    <subcellularLocation>
        <location evidence="1">Cell membrane</location>
        <topology evidence="1">Multi-pass membrane protein</topology>
    </subcellularLocation>
    <subcellularLocation>
        <location evidence="8">Membrane</location>
        <topology evidence="8">Multi-pass membrane protein</topology>
    </subcellularLocation>
</comment>
<dbReference type="PROSITE" id="PS50850">
    <property type="entry name" value="MFS"/>
    <property type="match status" value="1"/>
</dbReference>
<dbReference type="GO" id="GO:0005886">
    <property type="term" value="C:plasma membrane"/>
    <property type="evidence" value="ECO:0007669"/>
    <property type="project" value="UniProtKB-SubCell"/>
</dbReference>
<feature type="transmembrane region" description="Helical" evidence="9">
    <location>
        <begin position="118"/>
        <end position="136"/>
    </location>
</feature>
<dbReference type="RefSeq" id="WP_103790549.1">
    <property type="nucleotide sequence ID" value="NZ_PQVF01000017.1"/>
</dbReference>
<evidence type="ECO:0000256" key="7">
    <source>
        <dbReference type="ARBA" id="ARBA00023136"/>
    </source>
</evidence>
<feature type="transmembrane region" description="Helical" evidence="9">
    <location>
        <begin position="91"/>
        <end position="112"/>
    </location>
</feature>
<dbReference type="SUPFAM" id="SSF103473">
    <property type="entry name" value="MFS general substrate transporter"/>
    <property type="match status" value="1"/>
</dbReference>
<dbReference type="InterPro" id="IPR000109">
    <property type="entry name" value="POT_fam"/>
</dbReference>
<sequence>MNQNPSHSPVLEQKAATGHPKGLYVLFGTEMWERFSYYGNRALLTLFLTKALLFDKQAASALYGNYTSLVYLTPLIGGYVADRYWGNRRSIMVGGILMAIGQLLMFFSGHYYSDPAMFTPFLYAGLGFLILGNGFFKPNISTMVGQLYEPQDSRKDSAYTIFYMGINLGAFIAPLACGLVGDTGSAADFKWGFLVAGVGMVLGLIMFHFLKDRYIVTPDGAAIGGKPTQAAKSADGTVKKDAPLTSIEIQRIAVIFILSFFVVFFWAAFEQAGASLNFFAEEQTNRVLFGYTIPASWFQSVNAFFVISCAPLFAMLWTYLGKKGIEPSSPLKMAIGLLLLSVGYLYIAFGVKDVASTTKVSMMWLVGMYAMHTFGELCLSPIGLSMVNKLAPAKFASLMMAVWFLANAAANKFAGVLSGYYPEPGKVTEFFGFAINNLNDFFMLLMFMSLGAAGVLFLIYKAIIKMMHGVH</sequence>
<dbReference type="Proteomes" id="UP000236893">
    <property type="component" value="Unassembled WGS sequence"/>
</dbReference>
<feature type="transmembrane region" description="Helical" evidence="9">
    <location>
        <begin position="193"/>
        <end position="210"/>
    </location>
</feature>
<feature type="transmembrane region" description="Helical" evidence="9">
    <location>
        <begin position="396"/>
        <end position="421"/>
    </location>
</feature>
<dbReference type="InterPro" id="IPR005279">
    <property type="entry name" value="Dipep/tripep_permease"/>
</dbReference>
<feature type="transmembrane region" description="Helical" evidence="9">
    <location>
        <begin position="361"/>
        <end position="384"/>
    </location>
</feature>
<dbReference type="OrthoDB" id="9772725at2"/>
<dbReference type="Pfam" id="PF00854">
    <property type="entry name" value="PTR2"/>
    <property type="match status" value="2"/>
</dbReference>
<evidence type="ECO:0000256" key="1">
    <source>
        <dbReference type="ARBA" id="ARBA00004651"/>
    </source>
</evidence>
<dbReference type="EMBL" id="PQVF01000017">
    <property type="protein sequence ID" value="POY34840.1"/>
    <property type="molecule type" value="Genomic_DNA"/>
</dbReference>
<accession>A0A2S4ZWU4</accession>
<evidence type="ECO:0000313" key="12">
    <source>
        <dbReference type="Proteomes" id="UP000236893"/>
    </source>
</evidence>
<name>A0A2S4ZWU4_9SPHI</name>
<dbReference type="InterPro" id="IPR036259">
    <property type="entry name" value="MFS_trans_sf"/>
</dbReference>
<feature type="transmembrane region" description="Helical" evidence="9">
    <location>
        <begin position="249"/>
        <end position="269"/>
    </location>
</feature>
<reference evidence="11 12" key="1">
    <citation type="submission" date="2018-01" db="EMBL/GenBank/DDBJ databases">
        <authorList>
            <person name="Gaut B.S."/>
            <person name="Morton B.R."/>
            <person name="Clegg M.T."/>
            <person name="Duvall M.R."/>
        </authorList>
    </citation>
    <scope>NUCLEOTIDE SEQUENCE [LARGE SCALE GENOMIC DNA]</scope>
    <source>
        <strain evidence="11 12">HR-AV</strain>
    </source>
</reference>
<dbReference type="Gene3D" id="1.20.1250.20">
    <property type="entry name" value="MFS general substrate transporter like domains"/>
    <property type="match status" value="2"/>
</dbReference>
<evidence type="ECO:0000256" key="5">
    <source>
        <dbReference type="ARBA" id="ARBA00022856"/>
    </source>
</evidence>
<keyword evidence="4 8" id="KW-0812">Transmembrane</keyword>
<evidence type="ECO:0000256" key="4">
    <source>
        <dbReference type="ARBA" id="ARBA00022692"/>
    </source>
</evidence>
<dbReference type="AlphaFoldDB" id="A0A2S4ZWU4"/>
<evidence type="ECO:0000256" key="6">
    <source>
        <dbReference type="ARBA" id="ARBA00022989"/>
    </source>
</evidence>
<evidence type="ECO:0000313" key="11">
    <source>
        <dbReference type="EMBL" id="POY34840.1"/>
    </source>
</evidence>
<dbReference type="NCBIfam" id="TIGR00924">
    <property type="entry name" value="yjdL_sub1_fam"/>
    <property type="match status" value="2"/>
</dbReference>
<proteinExistence type="inferred from homology"/>
<evidence type="ECO:0000259" key="10">
    <source>
        <dbReference type="PROSITE" id="PS50850"/>
    </source>
</evidence>
<dbReference type="PROSITE" id="PS01023">
    <property type="entry name" value="PTR2_2"/>
    <property type="match status" value="1"/>
</dbReference>
<protein>
    <submittedName>
        <fullName evidence="11">MFS transporter</fullName>
    </submittedName>
</protein>
<evidence type="ECO:0000256" key="9">
    <source>
        <dbReference type="SAM" id="Phobius"/>
    </source>
</evidence>